<dbReference type="RefSeq" id="WP_224041369.1">
    <property type="nucleotide sequence ID" value="NZ_CAJZAH010000002.1"/>
</dbReference>
<gene>
    <name evidence="1" type="ORF">LMG21510_01938</name>
</gene>
<protein>
    <submittedName>
        <fullName evidence="1">Uncharacterized protein</fullName>
    </submittedName>
</protein>
<evidence type="ECO:0000313" key="1">
    <source>
        <dbReference type="EMBL" id="CAG9172329.1"/>
    </source>
</evidence>
<sequence length="87" mass="9771">MPATFPAQSVFLEVQYFGDLRDEFRVPCEAVTIGNSTITVKGPHAWKLGSVGWTPDSLTFQCYDQSHRFPVGRPAILDDRTARFPLL</sequence>
<keyword evidence="2" id="KW-1185">Reference proteome</keyword>
<evidence type="ECO:0000313" key="2">
    <source>
        <dbReference type="Proteomes" id="UP000721236"/>
    </source>
</evidence>
<reference evidence="1 2" key="1">
    <citation type="submission" date="2021-08" db="EMBL/GenBank/DDBJ databases">
        <authorList>
            <person name="Peeters C."/>
        </authorList>
    </citation>
    <scope>NUCLEOTIDE SEQUENCE [LARGE SCALE GENOMIC DNA]</scope>
    <source>
        <strain evidence="1 2">LMG 21510</strain>
    </source>
</reference>
<proteinExistence type="predicted"/>
<organism evidence="1 2">
    <name type="scientific">Cupriavidus respiraculi</name>
    <dbReference type="NCBI Taxonomy" id="195930"/>
    <lineage>
        <taxon>Bacteria</taxon>
        <taxon>Pseudomonadati</taxon>
        <taxon>Pseudomonadota</taxon>
        <taxon>Betaproteobacteria</taxon>
        <taxon>Burkholderiales</taxon>
        <taxon>Burkholderiaceae</taxon>
        <taxon>Cupriavidus</taxon>
    </lineage>
</organism>
<comment type="caution">
    <text evidence="1">The sequence shown here is derived from an EMBL/GenBank/DDBJ whole genome shotgun (WGS) entry which is preliminary data.</text>
</comment>
<dbReference type="EMBL" id="CAJZAH010000002">
    <property type="protein sequence ID" value="CAG9172329.1"/>
    <property type="molecule type" value="Genomic_DNA"/>
</dbReference>
<name>A0ABN7YFY0_9BURK</name>
<accession>A0ABN7YFY0</accession>
<dbReference type="Proteomes" id="UP000721236">
    <property type="component" value="Unassembled WGS sequence"/>
</dbReference>